<name>A0A0D6MHV9_9PROT</name>
<keyword evidence="1" id="KW-1133">Transmembrane helix</keyword>
<sequence length="61" mass="6970">MPLAFYYLFGAVGFAAFALLDPRYLGLAKTVGSLYLILMVVWGVIDTIQYWPRRKRGLNRS</sequence>
<reference evidence="2 3" key="1">
    <citation type="submission" date="2012-10" db="EMBL/GenBank/DDBJ databases">
        <title>Genome sequencing of Tanticharoenia sakaeratensis NBRC 103193.</title>
        <authorList>
            <person name="Azuma Y."/>
            <person name="Hadano H."/>
            <person name="Hirakawa H."/>
            <person name="Matsushita K."/>
        </authorList>
    </citation>
    <scope>NUCLEOTIDE SEQUENCE [LARGE SCALE GENOMIC DNA]</scope>
    <source>
        <strain evidence="2 3">NBRC 103193</strain>
    </source>
</reference>
<keyword evidence="1" id="KW-0812">Transmembrane</keyword>
<keyword evidence="1" id="KW-0472">Membrane</keyword>
<dbReference type="Proteomes" id="UP000032679">
    <property type="component" value="Unassembled WGS sequence"/>
</dbReference>
<accession>A0A0D6MHV9</accession>
<dbReference type="AlphaFoldDB" id="A0A0D6MHV9"/>
<dbReference type="RefSeq" id="WP_048846569.1">
    <property type="nucleotide sequence ID" value="NZ_BALE01000004.1"/>
</dbReference>
<comment type="caution">
    <text evidence="2">The sequence shown here is derived from an EMBL/GenBank/DDBJ whole genome shotgun (WGS) entry which is preliminary data.</text>
</comment>
<evidence type="ECO:0000256" key="1">
    <source>
        <dbReference type="SAM" id="Phobius"/>
    </source>
</evidence>
<keyword evidence="3" id="KW-1185">Reference proteome</keyword>
<protein>
    <submittedName>
        <fullName evidence="2">Uncharacterized protein</fullName>
    </submittedName>
</protein>
<evidence type="ECO:0000313" key="3">
    <source>
        <dbReference type="Proteomes" id="UP000032679"/>
    </source>
</evidence>
<organism evidence="2 3">
    <name type="scientific">Tanticharoenia sakaeratensis NBRC 103193</name>
    <dbReference type="NCBI Taxonomy" id="1231623"/>
    <lineage>
        <taxon>Bacteria</taxon>
        <taxon>Pseudomonadati</taxon>
        <taxon>Pseudomonadota</taxon>
        <taxon>Alphaproteobacteria</taxon>
        <taxon>Acetobacterales</taxon>
        <taxon>Acetobacteraceae</taxon>
        <taxon>Tanticharoenia</taxon>
    </lineage>
</organism>
<gene>
    <name evidence="2" type="ORF">Tasa_004_110</name>
</gene>
<dbReference type="EMBL" id="BALE01000004">
    <property type="protein sequence ID" value="GAN53045.1"/>
    <property type="molecule type" value="Genomic_DNA"/>
</dbReference>
<feature type="transmembrane region" description="Helical" evidence="1">
    <location>
        <begin position="34"/>
        <end position="51"/>
    </location>
</feature>
<proteinExistence type="predicted"/>
<evidence type="ECO:0000313" key="2">
    <source>
        <dbReference type="EMBL" id="GAN53045.1"/>
    </source>
</evidence>